<dbReference type="KEGG" id="ido:I598_1592"/>
<dbReference type="AlphaFoldDB" id="A0A161I1J1"/>
<dbReference type="InterPro" id="IPR039422">
    <property type="entry name" value="MarR/SlyA-like"/>
</dbReference>
<evidence type="ECO:0000256" key="1">
    <source>
        <dbReference type="SAM" id="MobiDB-lite"/>
    </source>
</evidence>
<dbReference type="SUPFAM" id="SSF46785">
    <property type="entry name" value="Winged helix' DNA-binding domain"/>
    <property type="match status" value="1"/>
</dbReference>
<dbReference type="GO" id="GO:0006950">
    <property type="term" value="P:response to stress"/>
    <property type="evidence" value="ECO:0007669"/>
    <property type="project" value="TreeGrafter"/>
</dbReference>
<evidence type="ECO:0000259" key="2">
    <source>
        <dbReference type="PROSITE" id="PS50995"/>
    </source>
</evidence>
<feature type="region of interest" description="Disordered" evidence="1">
    <location>
        <begin position="179"/>
        <end position="203"/>
    </location>
</feature>
<dbReference type="InterPro" id="IPR036388">
    <property type="entry name" value="WH-like_DNA-bd_sf"/>
</dbReference>
<feature type="domain" description="HTH marR-type" evidence="2">
    <location>
        <begin position="37"/>
        <end position="172"/>
    </location>
</feature>
<protein>
    <submittedName>
        <fullName evidence="3">MarR family protein</fullName>
    </submittedName>
</protein>
<accession>A0A161I1J1</accession>
<dbReference type="RefSeq" id="WP_083973050.1">
    <property type="nucleotide sequence ID" value="NZ_CP014209.1"/>
</dbReference>
<dbReference type="Pfam" id="PF12802">
    <property type="entry name" value="MarR_2"/>
    <property type="match status" value="1"/>
</dbReference>
<sequence>MNQDHTGGTGGTGGTRPTPAQISAAWQRELPGVPTASIGVITPLRRVAKLLDDDRRRTLTRLGTDAATLDLLSTLRRAGDPWTLTTRELAAQCLVSAGAISQRVARAEDDGLVSRGASDAGPRAVAVRLTPAGRARVDRVVRELLAHEEALVAGLPADVLAGLTAGLDAVGCRLARTDPATSTGSGAAVVPRVSAAGAPRSPG</sequence>
<dbReference type="PATRIC" id="fig|1300344.3.peg.1599"/>
<gene>
    <name evidence="3" type="ORF">I598_1592</name>
</gene>
<evidence type="ECO:0000313" key="3">
    <source>
        <dbReference type="EMBL" id="ANC31145.1"/>
    </source>
</evidence>
<dbReference type="EMBL" id="CP014209">
    <property type="protein sequence ID" value="ANC31145.1"/>
    <property type="molecule type" value="Genomic_DNA"/>
</dbReference>
<dbReference type="STRING" id="1300344.I598_1592"/>
<dbReference type="SMART" id="SM00347">
    <property type="entry name" value="HTH_MARR"/>
    <property type="match status" value="1"/>
</dbReference>
<organism evidence="3 4">
    <name type="scientific">Isoptericola dokdonensis DS-3</name>
    <dbReference type="NCBI Taxonomy" id="1300344"/>
    <lineage>
        <taxon>Bacteria</taxon>
        <taxon>Bacillati</taxon>
        <taxon>Actinomycetota</taxon>
        <taxon>Actinomycetes</taxon>
        <taxon>Micrococcales</taxon>
        <taxon>Promicromonosporaceae</taxon>
        <taxon>Isoptericola</taxon>
    </lineage>
</organism>
<dbReference type="InterPro" id="IPR036390">
    <property type="entry name" value="WH_DNA-bd_sf"/>
</dbReference>
<name>A0A161I1J1_9MICO</name>
<dbReference type="PANTHER" id="PTHR33164:SF104">
    <property type="entry name" value="TRANSCRIPTIONAL REGULATORY PROTEIN"/>
    <property type="match status" value="1"/>
</dbReference>
<dbReference type="PANTHER" id="PTHR33164">
    <property type="entry name" value="TRANSCRIPTIONAL REGULATOR, MARR FAMILY"/>
    <property type="match status" value="1"/>
</dbReference>
<dbReference type="Proteomes" id="UP000076794">
    <property type="component" value="Chromosome"/>
</dbReference>
<dbReference type="PROSITE" id="PS50995">
    <property type="entry name" value="HTH_MARR_2"/>
    <property type="match status" value="1"/>
</dbReference>
<dbReference type="OrthoDB" id="3237509at2"/>
<reference evidence="3 4" key="1">
    <citation type="submission" date="2016-01" db="EMBL/GenBank/DDBJ databases">
        <title>Complete genome sequence of a soil Actinobacterium, Isoptericola dokdonensis DS-3.</title>
        <authorList>
            <person name="Kwon S.-K."/>
            <person name="Kim J.F."/>
        </authorList>
    </citation>
    <scope>NUCLEOTIDE SEQUENCE [LARGE SCALE GENOMIC DNA]</scope>
    <source>
        <strain evidence="3 4">DS-3</strain>
    </source>
</reference>
<dbReference type="Gene3D" id="1.10.10.10">
    <property type="entry name" value="Winged helix-like DNA-binding domain superfamily/Winged helix DNA-binding domain"/>
    <property type="match status" value="1"/>
</dbReference>
<keyword evidence="4" id="KW-1185">Reference proteome</keyword>
<dbReference type="InterPro" id="IPR000835">
    <property type="entry name" value="HTH_MarR-typ"/>
</dbReference>
<proteinExistence type="predicted"/>
<dbReference type="GO" id="GO:0003700">
    <property type="term" value="F:DNA-binding transcription factor activity"/>
    <property type="evidence" value="ECO:0007669"/>
    <property type="project" value="InterPro"/>
</dbReference>
<evidence type="ECO:0000313" key="4">
    <source>
        <dbReference type="Proteomes" id="UP000076794"/>
    </source>
</evidence>